<evidence type="ECO:0000313" key="2">
    <source>
        <dbReference type="EMBL" id="AVE03843.1"/>
    </source>
</evidence>
<evidence type="ECO:0000313" key="6">
    <source>
        <dbReference type="Proteomes" id="UP000199129"/>
    </source>
</evidence>
<protein>
    <recommendedName>
        <fullName evidence="10">DUF3300 domain-containing protein</fullName>
    </recommendedName>
</protein>
<keyword evidence="1" id="KW-0732">Signal</keyword>
<dbReference type="AlphaFoldDB" id="A0A1H5NYF9"/>
<feature type="chain" id="PRO_5011559115" description="DUF3300 domain-containing protein" evidence="1">
    <location>
        <begin position="29"/>
        <end position="88"/>
    </location>
</feature>
<dbReference type="Proteomes" id="UP000423257">
    <property type="component" value="Unassembled WGS sequence"/>
</dbReference>
<reference evidence="5 6" key="1">
    <citation type="submission" date="2016-10" db="EMBL/GenBank/DDBJ databases">
        <authorList>
            <person name="de Groot N.N."/>
        </authorList>
    </citation>
    <scope>NUCLEOTIDE SEQUENCE [LARGE SCALE GENOMIC DNA]</scope>
    <source>
        <strain evidence="5 6">BS3265</strain>
    </source>
</reference>
<dbReference type="EMBL" id="CP025494">
    <property type="protein sequence ID" value="AVE03843.1"/>
    <property type="molecule type" value="Genomic_DNA"/>
</dbReference>
<evidence type="ECO:0000256" key="1">
    <source>
        <dbReference type="SAM" id="SignalP"/>
    </source>
</evidence>
<evidence type="ECO:0000313" key="3">
    <source>
        <dbReference type="EMBL" id="KAB0569123.1"/>
    </source>
</evidence>
<dbReference type="Proteomes" id="UP000240476">
    <property type="component" value="Unassembled WGS sequence"/>
</dbReference>
<dbReference type="EMBL" id="FNUA01000002">
    <property type="protein sequence ID" value="SEF06722.1"/>
    <property type="molecule type" value="Genomic_DNA"/>
</dbReference>
<evidence type="ECO:0000313" key="9">
    <source>
        <dbReference type="Proteomes" id="UP000423257"/>
    </source>
</evidence>
<dbReference type="GeneID" id="97921772"/>
<evidence type="ECO:0000313" key="8">
    <source>
        <dbReference type="Proteomes" id="UP000240476"/>
    </source>
</evidence>
<reference evidence="3 9" key="4">
    <citation type="submission" date="2019-09" db="EMBL/GenBank/DDBJ databases">
        <title>Draft genome sequences of 48 bacterial type strains from the CCUG.</title>
        <authorList>
            <person name="Tunovic T."/>
            <person name="Pineiro-Iglesias B."/>
            <person name="Unosson C."/>
            <person name="Inganas E."/>
            <person name="Ohlen M."/>
            <person name="Cardew S."/>
            <person name="Jensie-Markopoulos S."/>
            <person name="Salva-Serra F."/>
            <person name="Jaen-Luchoro D."/>
            <person name="Karlsson R."/>
            <person name="Svensson-Stadler L."/>
            <person name="Chun J."/>
            <person name="Moore E."/>
        </authorList>
    </citation>
    <scope>NUCLEOTIDE SEQUENCE [LARGE SCALE GENOMIC DNA]</scope>
    <source>
        <strain evidence="3 9">CCUG 51524</strain>
    </source>
</reference>
<reference evidence="2 7" key="2">
    <citation type="submission" date="2017-12" db="EMBL/GenBank/DDBJ databases">
        <title>Genome sequence of Pseudomonas palleroniana MAB3.</title>
        <authorList>
            <person name="Nascimento F.X."/>
        </authorList>
    </citation>
    <scope>NUCLEOTIDE SEQUENCE [LARGE SCALE GENOMIC DNA]</scope>
    <source>
        <strain evidence="2 7">MAB3</strain>
    </source>
</reference>
<accession>A0A1H5NYF9</accession>
<evidence type="ECO:0000313" key="7">
    <source>
        <dbReference type="Proteomes" id="UP000237830"/>
    </source>
</evidence>
<evidence type="ECO:0000313" key="4">
    <source>
        <dbReference type="EMBL" id="PTC28114.1"/>
    </source>
</evidence>
<reference evidence="4 8" key="3">
    <citation type="submission" date="2018-03" db="EMBL/GenBank/DDBJ databases">
        <title>Draft genome sequence of the type strain of Pseudomonas palleroniana LMG 23076, isolated from rice in Cameroon.</title>
        <authorList>
            <person name="Tambong J.T."/>
        </authorList>
    </citation>
    <scope>NUCLEOTIDE SEQUENCE [LARGE SCALE GENOMIC DNA]</scope>
    <source>
        <strain evidence="4 8">LMG 23076</strain>
    </source>
</reference>
<feature type="signal peptide" evidence="1">
    <location>
        <begin position="1"/>
        <end position="28"/>
    </location>
</feature>
<name>A0A1H5NYF9_9PSED</name>
<dbReference type="EMBL" id="PYWX01000032">
    <property type="protein sequence ID" value="PTC28114.1"/>
    <property type="molecule type" value="Genomic_DNA"/>
</dbReference>
<dbReference type="EMBL" id="VZPQ01000002">
    <property type="protein sequence ID" value="KAB0569123.1"/>
    <property type="molecule type" value="Genomic_DNA"/>
</dbReference>
<evidence type="ECO:0008006" key="10">
    <source>
        <dbReference type="Google" id="ProtNLM"/>
    </source>
</evidence>
<proteinExistence type="predicted"/>
<sequence length="88" mass="10325">MARMSRAVRALLLIPLTLAALASTPAFADTIIIRQAPRVIVVQPPPPPIYYAHWGYGPRPYYSPRPYYGYGYSHRPHWDHGWRERHWR</sequence>
<evidence type="ECO:0000313" key="5">
    <source>
        <dbReference type="EMBL" id="SEF06722.1"/>
    </source>
</evidence>
<dbReference type="Proteomes" id="UP000237830">
    <property type="component" value="Chromosome"/>
</dbReference>
<dbReference type="Proteomes" id="UP000199129">
    <property type="component" value="Unassembled WGS sequence"/>
</dbReference>
<organism evidence="5 6">
    <name type="scientific">Pseudomonas palleroniana</name>
    <dbReference type="NCBI Taxonomy" id="191390"/>
    <lineage>
        <taxon>Bacteria</taxon>
        <taxon>Pseudomonadati</taxon>
        <taxon>Pseudomonadota</taxon>
        <taxon>Gammaproteobacteria</taxon>
        <taxon>Pseudomonadales</taxon>
        <taxon>Pseudomonadaceae</taxon>
        <taxon>Pseudomonas</taxon>
    </lineage>
</organism>
<keyword evidence="8" id="KW-1185">Reference proteome</keyword>
<dbReference type="RefSeq" id="WP_081086958.1">
    <property type="nucleotide sequence ID" value="NZ_CP025494.1"/>
</dbReference>
<gene>
    <name evidence="4" type="ORF">C9383_12150</name>
    <name evidence="2" type="ORF">CYL20_04530</name>
    <name evidence="3" type="ORF">F7R03_06005</name>
    <name evidence="5" type="ORF">SAMN04490198_4973</name>
</gene>